<evidence type="ECO:0000256" key="6">
    <source>
        <dbReference type="ARBA" id="ARBA00022692"/>
    </source>
</evidence>
<protein>
    <recommendedName>
        <fullName evidence="13">Claudin</fullName>
    </recommendedName>
</protein>
<dbReference type="AlphaFoldDB" id="A0AAY4ACL5"/>
<evidence type="ECO:0000256" key="5">
    <source>
        <dbReference type="ARBA" id="ARBA00022475"/>
    </source>
</evidence>
<evidence type="ECO:0008006" key="13">
    <source>
        <dbReference type="Google" id="ProtNLM"/>
    </source>
</evidence>
<feature type="transmembrane region" description="Helical" evidence="10">
    <location>
        <begin position="6"/>
        <end position="26"/>
    </location>
</feature>
<evidence type="ECO:0000256" key="2">
    <source>
        <dbReference type="ARBA" id="ARBA00004651"/>
    </source>
</evidence>
<evidence type="ECO:0000256" key="9">
    <source>
        <dbReference type="ARBA" id="ARBA00023136"/>
    </source>
</evidence>
<evidence type="ECO:0000256" key="10">
    <source>
        <dbReference type="SAM" id="Phobius"/>
    </source>
</evidence>
<evidence type="ECO:0000256" key="3">
    <source>
        <dbReference type="ARBA" id="ARBA00008295"/>
    </source>
</evidence>
<evidence type="ECO:0000256" key="7">
    <source>
        <dbReference type="ARBA" id="ARBA00022949"/>
    </source>
</evidence>
<dbReference type="GO" id="GO:0005886">
    <property type="term" value="C:plasma membrane"/>
    <property type="evidence" value="ECO:0007669"/>
    <property type="project" value="UniProtKB-SubCell"/>
</dbReference>
<dbReference type="InterPro" id="IPR004031">
    <property type="entry name" value="PMP22/EMP/MP20/Claudin"/>
</dbReference>
<dbReference type="GeneID" id="114794922"/>
<dbReference type="GeneTree" id="ENSGT00940000166510"/>
<dbReference type="Pfam" id="PF00822">
    <property type="entry name" value="PMP22_Claudin"/>
    <property type="match status" value="1"/>
</dbReference>
<keyword evidence="8 10" id="KW-1133">Transmembrane helix</keyword>
<evidence type="ECO:0000313" key="11">
    <source>
        <dbReference type="Ensembl" id="ENSDCDP00010005815.1"/>
    </source>
</evidence>
<sequence length="211" mass="22027">MQTPASMVTGIVFAPLGLALVFTAAITPQWREGQTLVGVGGGGEALLLRSDGLWESCLQVVHSELKRCWPASGAYRRDGRVRLAQGLVLASLFLCGAGIVLASVGVRCWTDLPLRGVAAAGGLSVALAGVLSLTALAVYTHYLLVLGAERLPQPTLPKLTLRPAGSLYFGWVGGCVQLLGGVALLLSFKRPRCPSCPKPAAADTEAYEVNC</sequence>
<dbReference type="Ensembl" id="ENSDCDT00010006017.1">
    <property type="protein sequence ID" value="ENSDCDP00010005815.1"/>
    <property type="gene ID" value="ENSDCDG00010002543.1"/>
</dbReference>
<proteinExistence type="inferred from homology"/>
<keyword evidence="9 10" id="KW-0472">Membrane</keyword>
<evidence type="ECO:0000256" key="8">
    <source>
        <dbReference type="ARBA" id="ARBA00022989"/>
    </source>
</evidence>
<dbReference type="Proteomes" id="UP000694580">
    <property type="component" value="Chromosome 1"/>
</dbReference>
<feature type="transmembrane region" description="Helical" evidence="10">
    <location>
        <begin position="118"/>
        <end position="146"/>
    </location>
</feature>
<name>A0AAY4ACL5_9TELE</name>
<comment type="subcellular location">
    <subcellularLocation>
        <location evidence="1">Cell junction</location>
        <location evidence="1">Tight junction</location>
    </subcellularLocation>
    <subcellularLocation>
        <location evidence="2">Cell membrane</location>
        <topology evidence="2">Multi-pass membrane protein</topology>
    </subcellularLocation>
</comment>
<reference evidence="11" key="3">
    <citation type="submission" date="2025-09" db="UniProtKB">
        <authorList>
            <consortium name="Ensembl"/>
        </authorList>
    </citation>
    <scope>IDENTIFICATION</scope>
</reference>
<reference evidence="11 12" key="1">
    <citation type="submission" date="2020-06" db="EMBL/GenBank/DDBJ databases">
        <authorList>
            <consortium name="Wellcome Sanger Institute Data Sharing"/>
        </authorList>
    </citation>
    <scope>NUCLEOTIDE SEQUENCE [LARGE SCALE GENOMIC DNA]</scope>
</reference>
<feature type="transmembrane region" description="Helical" evidence="10">
    <location>
        <begin position="86"/>
        <end position="106"/>
    </location>
</feature>
<feature type="transmembrane region" description="Helical" evidence="10">
    <location>
        <begin position="167"/>
        <end position="188"/>
    </location>
</feature>
<reference evidence="11" key="2">
    <citation type="submission" date="2025-08" db="UniProtKB">
        <authorList>
            <consortium name="Ensembl"/>
        </authorList>
    </citation>
    <scope>IDENTIFICATION</scope>
</reference>
<dbReference type="GO" id="GO:0005198">
    <property type="term" value="F:structural molecule activity"/>
    <property type="evidence" value="ECO:0007669"/>
    <property type="project" value="InterPro"/>
</dbReference>
<dbReference type="GO" id="GO:0005923">
    <property type="term" value="C:bicellular tight junction"/>
    <property type="evidence" value="ECO:0007669"/>
    <property type="project" value="UniProtKB-SubCell"/>
</dbReference>
<gene>
    <name evidence="11" type="primary">cldn23l</name>
</gene>
<comment type="similarity">
    <text evidence="3">Belongs to the claudin family.</text>
</comment>
<keyword evidence="4" id="KW-0796">Tight junction</keyword>
<keyword evidence="5" id="KW-1003">Cell membrane</keyword>
<dbReference type="Gene3D" id="1.20.140.150">
    <property type="match status" value="1"/>
</dbReference>
<dbReference type="PRINTS" id="PR01077">
    <property type="entry name" value="CLAUDIN"/>
</dbReference>
<evidence type="ECO:0000256" key="4">
    <source>
        <dbReference type="ARBA" id="ARBA00022427"/>
    </source>
</evidence>
<keyword evidence="12" id="KW-1185">Reference proteome</keyword>
<accession>A0AAY4ACL5</accession>
<organism evidence="11 12">
    <name type="scientific">Denticeps clupeoides</name>
    <name type="common">denticle herring</name>
    <dbReference type="NCBI Taxonomy" id="299321"/>
    <lineage>
        <taxon>Eukaryota</taxon>
        <taxon>Metazoa</taxon>
        <taxon>Chordata</taxon>
        <taxon>Craniata</taxon>
        <taxon>Vertebrata</taxon>
        <taxon>Euteleostomi</taxon>
        <taxon>Actinopterygii</taxon>
        <taxon>Neopterygii</taxon>
        <taxon>Teleostei</taxon>
        <taxon>Clupei</taxon>
        <taxon>Clupeiformes</taxon>
        <taxon>Denticipitoidei</taxon>
        <taxon>Denticipitidae</taxon>
        <taxon>Denticeps</taxon>
    </lineage>
</organism>
<dbReference type="InterPro" id="IPR006187">
    <property type="entry name" value="Claudin"/>
</dbReference>
<keyword evidence="6 10" id="KW-0812">Transmembrane</keyword>
<keyword evidence="7" id="KW-0965">Cell junction</keyword>
<evidence type="ECO:0000256" key="1">
    <source>
        <dbReference type="ARBA" id="ARBA00004435"/>
    </source>
</evidence>
<dbReference type="PANTHER" id="PTHR12002">
    <property type="entry name" value="CLAUDIN"/>
    <property type="match status" value="1"/>
</dbReference>
<dbReference type="RefSeq" id="XP_028843639.1">
    <property type="nucleotide sequence ID" value="XM_028987806.1"/>
</dbReference>
<dbReference type="RefSeq" id="XP_028843631.1">
    <property type="nucleotide sequence ID" value="XM_028987798.1"/>
</dbReference>
<dbReference type="RefSeq" id="XP_028843621.1">
    <property type="nucleotide sequence ID" value="XM_028987788.1"/>
</dbReference>
<evidence type="ECO:0000313" key="12">
    <source>
        <dbReference type="Proteomes" id="UP000694580"/>
    </source>
</evidence>